<reference evidence="5 6" key="1">
    <citation type="journal article" date="2018" name="PLoS Pathog.">
        <title>Evolution of structural diversity of trichothecenes, a family of toxins produced by plant pathogenic and entomopathogenic fungi.</title>
        <authorList>
            <person name="Proctor R.H."/>
            <person name="McCormick S.P."/>
            <person name="Kim H.S."/>
            <person name="Cardoza R.E."/>
            <person name="Stanley A.M."/>
            <person name="Lindo L."/>
            <person name="Kelly A."/>
            <person name="Brown D.W."/>
            <person name="Lee T."/>
            <person name="Vaughan M.M."/>
            <person name="Alexander N.J."/>
            <person name="Busman M."/>
            <person name="Gutierrez S."/>
        </authorList>
    </citation>
    <scope>NUCLEOTIDE SEQUENCE [LARGE SCALE GENOMIC DNA]</scope>
    <source>
        <strain evidence="5 6">NRRL 3299</strain>
    </source>
</reference>
<comment type="caution">
    <text evidence="5">The sequence shown here is derived from an EMBL/GenBank/DDBJ whole genome shotgun (WGS) entry which is preliminary data.</text>
</comment>
<feature type="domain" description="NmrA-like" evidence="4">
    <location>
        <begin position="3"/>
        <end position="314"/>
    </location>
</feature>
<gene>
    <name evidence="5" type="ORF">FSPOR_2687</name>
</gene>
<evidence type="ECO:0000313" key="6">
    <source>
        <dbReference type="Proteomes" id="UP000266152"/>
    </source>
</evidence>
<evidence type="ECO:0000259" key="4">
    <source>
        <dbReference type="Pfam" id="PF05368"/>
    </source>
</evidence>
<dbReference type="Gene3D" id="3.90.25.10">
    <property type="entry name" value="UDP-galactose 4-epimerase, domain 1"/>
    <property type="match status" value="1"/>
</dbReference>
<evidence type="ECO:0000256" key="1">
    <source>
        <dbReference type="ARBA" id="ARBA00005725"/>
    </source>
</evidence>
<dbReference type="PANTHER" id="PTHR47706:SF4">
    <property type="entry name" value="NMRA-LIKE DOMAIN-CONTAINING PROTEIN"/>
    <property type="match status" value="1"/>
</dbReference>
<sequence>MVKIAIAGASSGLAREVLDKLVAAEKHDIKALVRKNPSEFPQLKNVEWIQTDFSDKAELVNILDGVNTVLCFFAVHLDPGSENQKRLIDAAIEAGVKRFAPSEWGPGAKLADSLDILSWFSGKIEVVKYLEDLNAKEKVLEYCRFQPGVFMDYLCHPHQTSKHVLTTSVNINYEKRSALVVEGTLDDKLVYTCLDDITNVVTSAVDYDGEWPVIGGISGDRVTMRQLLEIGQRVRGHPFSIEWLKMEDVIAGEIKTDNYPRIDLPSIPQDQVEAFSKMAIVGILDAFHRGVYNVSDEWNQLLPELKFKKTDEFLEQFWGGKKPAKIDL</sequence>
<dbReference type="Proteomes" id="UP000266152">
    <property type="component" value="Unassembled WGS sequence"/>
</dbReference>
<dbReference type="AlphaFoldDB" id="A0A395SJB0"/>
<comment type="similarity">
    <text evidence="1">Belongs to the NmrA-type oxidoreductase family. Isoflavone reductase subfamily.</text>
</comment>
<dbReference type="Pfam" id="PF05368">
    <property type="entry name" value="NmrA"/>
    <property type="match status" value="1"/>
</dbReference>
<dbReference type="Gene3D" id="3.40.50.720">
    <property type="entry name" value="NAD(P)-binding Rossmann-like Domain"/>
    <property type="match status" value="1"/>
</dbReference>
<protein>
    <recommendedName>
        <fullName evidence="4">NmrA-like domain-containing protein</fullName>
    </recommendedName>
</protein>
<dbReference type="InterPro" id="IPR051609">
    <property type="entry name" value="NmrA/Isoflavone_reductase-like"/>
</dbReference>
<organism evidence="5 6">
    <name type="scientific">Fusarium sporotrichioides</name>
    <dbReference type="NCBI Taxonomy" id="5514"/>
    <lineage>
        <taxon>Eukaryota</taxon>
        <taxon>Fungi</taxon>
        <taxon>Dikarya</taxon>
        <taxon>Ascomycota</taxon>
        <taxon>Pezizomycotina</taxon>
        <taxon>Sordariomycetes</taxon>
        <taxon>Hypocreomycetidae</taxon>
        <taxon>Hypocreales</taxon>
        <taxon>Nectriaceae</taxon>
        <taxon>Fusarium</taxon>
    </lineage>
</organism>
<dbReference type="SUPFAM" id="SSF51735">
    <property type="entry name" value="NAD(P)-binding Rossmann-fold domains"/>
    <property type="match status" value="1"/>
</dbReference>
<dbReference type="STRING" id="5514.A0A395SJB0"/>
<evidence type="ECO:0000256" key="3">
    <source>
        <dbReference type="ARBA" id="ARBA00023002"/>
    </source>
</evidence>
<keyword evidence="6" id="KW-1185">Reference proteome</keyword>
<evidence type="ECO:0000313" key="5">
    <source>
        <dbReference type="EMBL" id="RGP72476.1"/>
    </source>
</evidence>
<dbReference type="PANTHER" id="PTHR47706">
    <property type="entry name" value="NMRA-LIKE FAMILY PROTEIN"/>
    <property type="match status" value="1"/>
</dbReference>
<dbReference type="InterPro" id="IPR036291">
    <property type="entry name" value="NAD(P)-bd_dom_sf"/>
</dbReference>
<proteinExistence type="inferred from homology"/>
<keyword evidence="3" id="KW-0560">Oxidoreductase</keyword>
<dbReference type="GO" id="GO:0016491">
    <property type="term" value="F:oxidoreductase activity"/>
    <property type="evidence" value="ECO:0007669"/>
    <property type="project" value="UniProtKB-KW"/>
</dbReference>
<accession>A0A395SJB0</accession>
<evidence type="ECO:0000256" key="2">
    <source>
        <dbReference type="ARBA" id="ARBA00022857"/>
    </source>
</evidence>
<name>A0A395SJB0_FUSSP</name>
<dbReference type="EMBL" id="PXOF01000034">
    <property type="protein sequence ID" value="RGP72476.1"/>
    <property type="molecule type" value="Genomic_DNA"/>
</dbReference>
<dbReference type="InterPro" id="IPR008030">
    <property type="entry name" value="NmrA-like"/>
</dbReference>
<keyword evidence="2" id="KW-0521">NADP</keyword>